<feature type="transmembrane region" description="Helical" evidence="1">
    <location>
        <begin position="46"/>
        <end position="67"/>
    </location>
</feature>
<feature type="transmembrane region" description="Helical" evidence="1">
    <location>
        <begin position="88"/>
        <end position="113"/>
    </location>
</feature>
<evidence type="ECO:0000256" key="1">
    <source>
        <dbReference type="SAM" id="Phobius"/>
    </source>
</evidence>
<keyword evidence="1" id="KW-1133">Transmembrane helix</keyword>
<organism evidence="2 3">
    <name type="scientific">Actinomadura darangshiensis</name>
    <dbReference type="NCBI Taxonomy" id="705336"/>
    <lineage>
        <taxon>Bacteria</taxon>
        <taxon>Bacillati</taxon>
        <taxon>Actinomycetota</taxon>
        <taxon>Actinomycetes</taxon>
        <taxon>Streptosporangiales</taxon>
        <taxon>Thermomonosporaceae</taxon>
        <taxon>Actinomadura</taxon>
    </lineage>
</organism>
<dbReference type="Proteomes" id="UP000295578">
    <property type="component" value="Unassembled WGS sequence"/>
</dbReference>
<keyword evidence="1" id="KW-0472">Membrane</keyword>
<feature type="transmembrane region" description="Helical" evidence="1">
    <location>
        <begin position="12"/>
        <end position="34"/>
    </location>
</feature>
<reference evidence="2 3" key="1">
    <citation type="submission" date="2019-03" db="EMBL/GenBank/DDBJ databases">
        <title>Draft genome sequences of novel Actinobacteria.</title>
        <authorList>
            <person name="Sahin N."/>
            <person name="Ay H."/>
            <person name="Saygin H."/>
        </authorList>
    </citation>
    <scope>NUCLEOTIDE SEQUENCE [LARGE SCALE GENOMIC DNA]</scope>
    <source>
        <strain evidence="2 3">DSM 45941</strain>
    </source>
</reference>
<dbReference type="RefSeq" id="WP_132206419.1">
    <property type="nucleotide sequence ID" value="NZ_SMKY01000557.1"/>
</dbReference>
<name>A0A4V2YPV4_9ACTN</name>
<feature type="transmembrane region" description="Helical" evidence="1">
    <location>
        <begin position="133"/>
        <end position="153"/>
    </location>
</feature>
<keyword evidence="1" id="KW-0812">Transmembrane</keyword>
<sequence>MRPVLPRIRTFYGADPLHLLALIICFTLAGYAAYRLASTKHWPFVLAWFAGAVIGHDLVLFPLYALADRSLLRGLRSLRAGQGATRPAVPVVNHLRVPAAGSGLLLLLFFPMILRQSEQRYMAAGGRTEDPYLWRWLLVTGALFALSAITYAIRLGRARTRRDPPADHEHAIADKRHD</sequence>
<proteinExistence type="predicted"/>
<keyword evidence="3" id="KW-1185">Reference proteome</keyword>
<gene>
    <name evidence="2" type="ORF">E1293_46300</name>
</gene>
<comment type="caution">
    <text evidence="2">The sequence shown here is derived from an EMBL/GenBank/DDBJ whole genome shotgun (WGS) entry which is preliminary data.</text>
</comment>
<dbReference type="AlphaFoldDB" id="A0A4V2YPV4"/>
<dbReference type="EMBL" id="SMKY01000557">
    <property type="protein sequence ID" value="TDD59667.1"/>
    <property type="molecule type" value="Genomic_DNA"/>
</dbReference>
<evidence type="ECO:0000313" key="3">
    <source>
        <dbReference type="Proteomes" id="UP000295578"/>
    </source>
</evidence>
<protein>
    <submittedName>
        <fullName evidence="2">Uncharacterized protein</fullName>
    </submittedName>
</protein>
<accession>A0A4V2YPV4</accession>
<evidence type="ECO:0000313" key="2">
    <source>
        <dbReference type="EMBL" id="TDD59667.1"/>
    </source>
</evidence>
<dbReference type="OrthoDB" id="4464568at2"/>